<dbReference type="EMBL" id="JACXWD010000018">
    <property type="protein sequence ID" value="MBD3867893.1"/>
    <property type="molecule type" value="Genomic_DNA"/>
</dbReference>
<dbReference type="Proteomes" id="UP000648239">
    <property type="component" value="Unassembled WGS sequence"/>
</dbReference>
<dbReference type="InterPro" id="IPR011042">
    <property type="entry name" value="6-blade_b-propeller_TolB-like"/>
</dbReference>
<dbReference type="PROSITE" id="PS51125">
    <property type="entry name" value="NHL"/>
    <property type="match status" value="2"/>
</dbReference>
<proteinExistence type="predicted"/>
<comment type="caution">
    <text evidence="4">The sequence shown here is derived from an EMBL/GenBank/DDBJ whole genome shotgun (WGS) entry which is preliminary data.</text>
</comment>
<dbReference type="GO" id="GO:0000209">
    <property type="term" value="P:protein polyubiquitination"/>
    <property type="evidence" value="ECO:0007669"/>
    <property type="project" value="TreeGrafter"/>
</dbReference>
<feature type="repeat" description="NHL" evidence="2">
    <location>
        <begin position="121"/>
        <end position="162"/>
    </location>
</feature>
<name>A0A8J6XU42_9BACT</name>
<gene>
    <name evidence="4" type="ORF">IFK94_07205</name>
</gene>
<dbReference type="Gene3D" id="2.120.10.30">
    <property type="entry name" value="TolB, C-terminal domain"/>
    <property type="match status" value="2"/>
</dbReference>
<dbReference type="GO" id="GO:0008270">
    <property type="term" value="F:zinc ion binding"/>
    <property type="evidence" value="ECO:0007669"/>
    <property type="project" value="UniProtKB-KW"/>
</dbReference>
<dbReference type="PANTHER" id="PTHR24104:SF25">
    <property type="entry name" value="PROTEIN LIN-41"/>
    <property type="match status" value="1"/>
</dbReference>
<dbReference type="InterPro" id="IPR050952">
    <property type="entry name" value="TRIM-NHL_E3_ligases"/>
</dbReference>
<dbReference type="SUPFAM" id="SSF63829">
    <property type="entry name" value="Calcium-dependent phosphotriesterase"/>
    <property type="match status" value="1"/>
</dbReference>
<dbReference type="AlphaFoldDB" id="A0A8J6XU42"/>
<protein>
    <submittedName>
        <fullName evidence="4">6-bladed beta-propeller</fullName>
    </submittedName>
</protein>
<keyword evidence="1" id="KW-0677">Repeat</keyword>
<evidence type="ECO:0000256" key="1">
    <source>
        <dbReference type="ARBA" id="ARBA00022737"/>
    </source>
</evidence>
<dbReference type="PANTHER" id="PTHR24104">
    <property type="entry name" value="E3 UBIQUITIN-PROTEIN LIGASE NHLRC1-RELATED"/>
    <property type="match status" value="1"/>
</dbReference>
<evidence type="ECO:0000256" key="3">
    <source>
        <dbReference type="SAM" id="SignalP"/>
    </source>
</evidence>
<feature type="chain" id="PRO_5035192270" evidence="3">
    <location>
        <begin position="22"/>
        <end position="352"/>
    </location>
</feature>
<dbReference type="GO" id="GO:0061630">
    <property type="term" value="F:ubiquitin protein ligase activity"/>
    <property type="evidence" value="ECO:0007669"/>
    <property type="project" value="TreeGrafter"/>
</dbReference>
<feature type="repeat" description="NHL" evidence="2">
    <location>
        <begin position="211"/>
        <end position="254"/>
    </location>
</feature>
<dbReference type="Pfam" id="PF17170">
    <property type="entry name" value="DUF5128"/>
    <property type="match status" value="1"/>
</dbReference>
<feature type="signal peptide" evidence="3">
    <location>
        <begin position="1"/>
        <end position="21"/>
    </location>
</feature>
<organism evidence="4 5">
    <name type="scientific">Candidatus Polarisedimenticola svalbardensis</name>
    <dbReference type="NCBI Taxonomy" id="2886004"/>
    <lineage>
        <taxon>Bacteria</taxon>
        <taxon>Pseudomonadati</taxon>
        <taxon>Acidobacteriota</taxon>
        <taxon>Candidatus Polarisedimenticolia</taxon>
        <taxon>Candidatus Polarisedimenticolales</taxon>
        <taxon>Candidatus Polarisedimenticolaceae</taxon>
        <taxon>Candidatus Polarisedimenticola</taxon>
    </lineage>
</organism>
<evidence type="ECO:0000256" key="2">
    <source>
        <dbReference type="PROSITE-ProRule" id="PRU00504"/>
    </source>
</evidence>
<evidence type="ECO:0000313" key="4">
    <source>
        <dbReference type="EMBL" id="MBD3867893.1"/>
    </source>
</evidence>
<evidence type="ECO:0000313" key="5">
    <source>
        <dbReference type="Proteomes" id="UP000648239"/>
    </source>
</evidence>
<keyword evidence="3" id="KW-0732">Signal</keyword>
<accession>A0A8J6XU42</accession>
<dbReference type="GO" id="GO:0043161">
    <property type="term" value="P:proteasome-mediated ubiquitin-dependent protein catabolic process"/>
    <property type="evidence" value="ECO:0007669"/>
    <property type="project" value="TreeGrafter"/>
</dbReference>
<reference evidence="4 5" key="1">
    <citation type="submission" date="2020-08" db="EMBL/GenBank/DDBJ databases">
        <title>Acidobacteriota in marine sediments use diverse sulfur dissimilation pathways.</title>
        <authorList>
            <person name="Wasmund K."/>
        </authorList>
    </citation>
    <scope>NUCLEOTIDE SEQUENCE [LARGE SCALE GENOMIC DNA]</scope>
    <source>
        <strain evidence="4">MAG AM4</strain>
    </source>
</reference>
<sequence>MKRSRTTILTLAILFLVTTQAQGPALAGKKKKNDNSDPYAGIVWPPPPDQGRIKLDKIITHRADVVAKSKFRRALMKSSPKTVYDALDKPFDVAIDNQDRILVTDSRKGALIRYDSINRAMDVFGTRGVVKLQSPMGIDITPDGRVLVADAMLRRVVVFDDQGTILKLYGSEETLKGPTDAVLSPDGKQVYVADAQAHRIVVFDATSGEQVRFLGGRGSGEGEFLYPTSLDLDSEGNLYVVDQLNARIQVFNPDGSYLDQFGSAGNGLGYFSRPKDIVVDEVDFIYVTDFTTNYFQIFDVDYSLLTFVGMPGTGPGQFQGMLGIDVRGDRIAVVDQLNRRIQLMRFIVSKEE</sequence>
<dbReference type="InterPro" id="IPR001258">
    <property type="entry name" value="NHL_repeat"/>
</dbReference>